<dbReference type="Pfam" id="PF01990">
    <property type="entry name" value="ATP-synt_F"/>
    <property type="match status" value="1"/>
</dbReference>
<reference evidence="4" key="2">
    <citation type="journal article" date="2021" name="PeerJ">
        <title>Extensive microbial diversity within the chicken gut microbiome revealed by metagenomics and culture.</title>
        <authorList>
            <person name="Gilroy R."/>
            <person name="Ravi A."/>
            <person name="Getino M."/>
            <person name="Pursley I."/>
            <person name="Horton D.L."/>
            <person name="Alikhan N.F."/>
            <person name="Baker D."/>
            <person name="Gharbi K."/>
            <person name="Hall N."/>
            <person name="Watson M."/>
            <person name="Adriaenssens E.M."/>
            <person name="Foster-Nyarko E."/>
            <person name="Jarju S."/>
            <person name="Secka A."/>
            <person name="Antonio M."/>
            <person name="Oren A."/>
            <person name="Chaudhuri R.R."/>
            <person name="La Ragione R."/>
            <person name="Hildebrand F."/>
            <person name="Pallen M.J."/>
        </authorList>
    </citation>
    <scope>NUCLEOTIDE SEQUENCE</scope>
    <source>
        <strain evidence="4">B3-4054</strain>
    </source>
</reference>
<proteinExistence type="inferred from homology"/>
<evidence type="ECO:0000256" key="2">
    <source>
        <dbReference type="ARBA" id="ARBA00022448"/>
    </source>
</evidence>
<keyword evidence="2" id="KW-0813">Transport</keyword>
<sequence length="113" mass="12499">MKYCVIGGRGVVLGFRLVGVEGIIVHNREEAKDAFFSVTGRGSRLAAGVPSEEERPKVLILTEDVVSMLEEEVRDWQMKADYPLIVEIPGLHGHLEGRKSLTDSIREAIGIRV</sequence>
<evidence type="ECO:0000313" key="4">
    <source>
        <dbReference type="EMBL" id="MBO8449970.1"/>
    </source>
</evidence>
<accession>A0A9D9HD98</accession>
<dbReference type="GO" id="GO:0046961">
    <property type="term" value="F:proton-transporting ATPase activity, rotational mechanism"/>
    <property type="evidence" value="ECO:0007669"/>
    <property type="project" value="InterPro"/>
</dbReference>
<evidence type="ECO:0000256" key="3">
    <source>
        <dbReference type="ARBA" id="ARBA00023065"/>
    </source>
</evidence>
<comment type="caution">
    <text evidence="4">The sequence shown here is derived from an EMBL/GenBank/DDBJ whole genome shotgun (WGS) entry which is preliminary data.</text>
</comment>
<comment type="similarity">
    <text evidence="1">Belongs to the V-ATPase F subunit family.</text>
</comment>
<dbReference type="InterPro" id="IPR036906">
    <property type="entry name" value="ATPase_V1_fsu_sf"/>
</dbReference>
<protein>
    <submittedName>
        <fullName evidence="4">V-type ATP synthase subunit F</fullName>
    </submittedName>
</protein>
<gene>
    <name evidence="4" type="ORF">IAA96_02575</name>
</gene>
<evidence type="ECO:0000313" key="5">
    <source>
        <dbReference type="Proteomes" id="UP000823616"/>
    </source>
</evidence>
<dbReference type="SUPFAM" id="SSF159468">
    <property type="entry name" value="AtpF-like"/>
    <property type="match status" value="1"/>
</dbReference>
<evidence type="ECO:0000256" key="1">
    <source>
        <dbReference type="ARBA" id="ARBA00010148"/>
    </source>
</evidence>
<dbReference type="AlphaFoldDB" id="A0A9D9HD98"/>
<keyword evidence="3" id="KW-0406">Ion transport</keyword>
<dbReference type="InterPro" id="IPR008218">
    <property type="entry name" value="ATPase_V1-cplx_f_g_su"/>
</dbReference>
<dbReference type="Proteomes" id="UP000823616">
    <property type="component" value="Unassembled WGS sequence"/>
</dbReference>
<dbReference type="EMBL" id="JADIMS010000043">
    <property type="protein sequence ID" value="MBO8449970.1"/>
    <property type="molecule type" value="Genomic_DNA"/>
</dbReference>
<dbReference type="Gene3D" id="3.40.50.10580">
    <property type="entry name" value="ATPase, V1 complex, subunit F"/>
    <property type="match status" value="1"/>
</dbReference>
<reference evidence="4" key="1">
    <citation type="submission" date="2020-10" db="EMBL/GenBank/DDBJ databases">
        <authorList>
            <person name="Gilroy R."/>
        </authorList>
    </citation>
    <scope>NUCLEOTIDE SEQUENCE</scope>
    <source>
        <strain evidence="4">B3-4054</strain>
    </source>
</reference>
<organism evidence="4 5">
    <name type="scientific">Candidatus Avitreponema avistercoris</name>
    <dbReference type="NCBI Taxonomy" id="2840705"/>
    <lineage>
        <taxon>Bacteria</taxon>
        <taxon>Pseudomonadati</taxon>
        <taxon>Spirochaetota</taxon>
        <taxon>Spirochaetia</taxon>
        <taxon>Spirochaetales</taxon>
        <taxon>Candidatus Avitreponema</taxon>
    </lineage>
</organism>
<name>A0A9D9HD98_9SPIR</name>